<keyword evidence="2" id="KW-0238">DNA-binding</keyword>
<evidence type="ECO:0000256" key="2">
    <source>
        <dbReference type="ARBA" id="ARBA00023125"/>
    </source>
</evidence>
<dbReference type="InterPro" id="IPR005158">
    <property type="entry name" value="BTAD"/>
</dbReference>
<accession>A0ABW2APF1</accession>
<dbReference type="SUPFAM" id="SSF46894">
    <property type="entry name" value="C-terminal effector domain of the bipartite response regulators"/>
    <property type="match status" value="1"/>
</dbReference>
<keyword evidence="6" id="KW-1185">Reference proteome</keyword>
<comment type="similarity">
    <text evidence="1">Belongs to the AfsR/DnrI/RedD regulatory family.</text>
</comment>
<reference evidence="6" key="1">
    <citation type="journal article" date="2019" name="Int. J. Syst. Evol. Microbiol.">
        <title>The Global Catalogue of Microorganisms (GCM) 10K type strain sequencing project: providing services to taxonomists for standard genome sequencing and annotation.</title>
        <authorList>
            <consortium name="The Broad Institute Genomics Platform"/>
            <consortium name="The Broad Institute Genome Sequencing Center for Infectious Disease"/>
            <person name="Wu L."/>
            <person name="Ma J."/>
        </authorList>
    </citation>
    <scope>NUCLEOTIDE SEQUENCE [LARGE SCALE GENOMIC DNA]</scope>
    <source>
        <strain evidence="6">NBRC 106593</strain>
    </source>
</reference>
<evidence type="ECO:0000259" key="4">
    <source>
        <dbReference type="SMART" id="SM01043"/>
    </source>
</evidence>
<dbReference type="SUPFAM" id="SSF52540">
    <property type="entry name" value="P-loop containing nucleoside triphosphate hydrolases"/>
    <property type="match status" value="1"/>
</dbReference>
<dbReference type="PANTHER" id="PTHR47691">
    <property type="entry name" value="REGULATOR-RELATED"/>
    <property type="match status" value="1"/>
</dbReference>
<dbReference type="InterPro" id="IPR011990">
    <property type="entry name" value="TPR-like_helical_dom_sf"/>
</dbReference>
<sequence>MAARISDVLITVLRDLRVESDDGSVIPVAGGRLQTLLVRLAVDAGRVVSVGELTDAIWADLPADPAGALQALVSRLRRAAGVTIEQTGTGYRLAIDPAAVDLHRFEAFVARGRLGDPSAYAEALGLLDGPPLPLVADQPWALPLVARIEQQAIEAEHAVIESCLATGDLTGLAARLRDLVAAHPLDEDFAGQLIRTLRAQGQTAKALAAYEQTRRTLADTLGTDPGAALQELYAELLRGQETPLAGSALRSGLTSFVGRDQDLAGLSTDLDDHRLITLVGPGGAGKTRLATEAGIAWRERHRAPVWFVELAPVSEPDAVLPAFVAALDLQTSRVFERLRAAGRSVDDWALLTSALSTGPALVIVDNCEHLLDEAADVIDRLLVSAPMLRVIATSREPLAIDGEHIRPLPPLEPSPAAQLFLDRAAAAGVPVVSADLAAVTDIVQRLDGLPLAIELAAARVRTMTIADIAERLSDRFALLTGGRRTALPRHRTLYAVVAWSWDLLDPVERDLLQRFSVFSGARMRSRQRP</sequence>
<evidence type="ECO:0000313" key="6">
    <source>
        <dbReference type="Proteomes" id="UP001596356"/>
    </source>
</evidence>
<dbReference type="EMBL" id="JBHSWJ010000002">
    <property type="protein sequence ID" value="MFC6712814.1"/>
    <property type="molecule type" value="Genomic_DNA"/>
</dbReference>
<evidence type="ECO:0000259" key="3">
    <source>
        <dbReference type="SMART" id="SM00862"/>
    </source>
</evidence>
<dbReference type="Pfam" id="PF20703">
    <property type="entry name" value="nSTAND1"/>
    <property type="match status" value="1"/>
</dbReference>
<comment type="caution">
    <text evidence="5">The sequence shown here is derived from an EMBL/GenBank/DDBJ whole genome shotgun (WGS) entry which is preliminary data.</text>
</comment>
<dbReference type="Proteomes" id="UP001596356">
    <property type="component" value="Unassembled WGS sequence"/>
</dbReference>
<dbReference type="SUPFAM" id="SSF48452">
    <property type="entry name" value="TPR-like"/>
    <property type="match status" value="1"/>
</dbReference>
<dbReference type="Gene3D" id="3.40.50.300">
    <property type="entry name" value="P-loop containing nucleotide triphosphate hydrolases"/>
    <property type="match status" value="1"/>
</dbReference>
<protein>
    <submittedName>
        <fullName evidence="5">BTAD domain-containing putative transcriptional regulator</fullName>
    </submittedName>
</protein>
<dbReference type="CDD" id="cd15831">
    <property type="entry name" value="BTAD"/>
    <property type="match status" value="1"/>
</dbReference>
<proteinExistence type="inferred from homology"/>
<dbReference type="Pfam" id="PF03704">
    <property type="entry name" value="BTAD"/>
    <property type="match status" value="1"/>
</dbReference>
<name>A0ABW2APF1_9MICO</name>
<dbReference type="Gene3D" id="1.25.40.10">
    <property type="entry name" value="Tetratricopeptide repeat domain"/>
    <property type="match status" value="1"/>
</dbReference>
<feature type="domain" description="OmpR/PhoB-type" evidence="3">
    <location>
        <begin position="23"/>
        <end position="93"/>
    </location>
</feature>
<feature type="domain" description="Bacterial transcriptional activator" evidence="4">
    <location>
        <begin position="100"/>
        <end position="237"/>
    </location>
</feature>
<organism evidence="5 6">
    <name type="scientific">Branchiibius cervicis</name>
    <dbReference type="NCBI Taxonomy" id="908252"/>
    <lineage>
        <taxon>Bacteria</taxon>
        <taxon>Bacillati</taxon>
        <taxon>Actinomycetota</taxon>
        <taxon>Actinomycetes</taxon>
        <taxon>Micrococcales</taxon>
        <taxon>Dermacoccaceae</taxon>
        <taxon>Branchiibius</taxon>
    </lineage>
</organism>
<dbReference type="InterPro" id="IPR016032">
    <property type="entry name" value="Sig_transdc_resp-reg_C-effctor"/>
</dbReference>
<dbReference type="Gene3D" id="1.10.10.10">
    <property type="entry name" value="Winged helix-like DNA-binding domain superfamily/Winged helix DNA-binding domain"/>
    <property type="match status" value="1"/>
</dbReference>
<evidence type="ECO:0000256" key="1">
    <source>
        <dbReference type="ARBA" id="ARBA00005820"/>
    </source>
</evidence>
<dbReference type="RefSeq" id="WP_377820276.1">
    <property type="nucleotide sequence ID" value="NZ_JBHSWJ010000002.1"/>
</dbReference>
<dbReference type="SMART" id="SM01043">
    <property type="entry name" value="BTAD"/>
    <property type="match status" value="1"/>
</dbReference>
<dbReference type="InterPro" id="IPR036388">
    <property type="entry name" value="WH-like_DNA-bd_sf"/>
</dbReference>
<gene>
    <name evidence="5" type="ORF">ACFQBT_02710</name>
</gene>
<dbReference type="InterPro" id="IPR001867">
    <property type="entry name" value="OmpR/PhoB-type_DNA-bd"/>
</dbReference>
<dbReference type="InterPro" id="IPR027417">
    <property type="entry name" value="P-loop_NTPase"/>
</dbReference>
<dbReference type="SMART" id="SM00862">
    <property type="entry name" value="Trans_reg_C"/>
    <property type="match status" value="1"/>
</dbReference>
<evidence type="ECO:0000313" key="5">
    <source>
        <dbReference type="EMBL" id="MFC6712814.1"/>
    </source>
</evidence>
<dbReference type="InterPro" id="IPR049052">
    <property type="entry name" value="nSTAND1"/>
</dbReference>
<dbReference type="PANTHER" id="PTHR47691:SF3">
    <property type="entry name" value="HTH-TYPE TRANSCRIPTIONAL REGULATOR RV0890C-RELATED"/>
    <property type="match status" value="1"/>
</dbReference>